<evidence type="ECO:0000256" key="2">
    <source>
        <dbReference type="ARBA" id="ARBA00022692"/>
    </source>
</evidence>
<keyword evidence="3 5" id="KW-1133">Transmembrane helix</keyword>
<dbReference type="GO" id="GO:0016020">
    <property type="term" value="C:membrane"/>
    <property type="evidence" value="ECO:0007669"/>
    <property type="project" value="UniProtKB-SubCell"/>
</dbReference>
<dbReference type="AlphaFoldDB" id="A0A1G7WV30"/>
<dbReference type="Proteomes" id="UP000199274">
    <property type="component" value="Unassembled WGS sequence"/>
</dbReference>
<reference evidence="7" key="1">
    <citation type="submission" date="2016-10" db="EMBL/GenBank/DDBJ databases">
        <authorList>
            <person name="Varghese N."/>
            <person name="Submissions S."/>
        </authorList>
    </citation>
    <scope>NUCLEOTIDE SEQUENCE [LARGE SCALE GENOMIC DNA]</scope>
    <source>
        <strain evidence="7">CGMCC 1.2747</strain>
    </source>
</reference>
<evidence type="ECO:0000256" key="1">
    <source>
        <dbReference type="ARBA" id="ARBA00004167"/>
    </source>
</evidence>
<organism evidence="6 7">
    <name type="scientific">Flavobacterium omnivorum</name>
    <dbReference type="NCBI Taxonomy" id="178355"/>
    <lineage>
        <taxon>Bacteria</taxon>
        <taxon>Pseudomonadati</taxon>
        <taxon>Bacteroidota</taxon>
        <taxon>Flavobacteriia</taxon>
        <taxon>Flavobacteriales</taxon>
        <taxon>Flavobacteriaceae</taxon>
        <taxon>Flavobacterium</taxon>
    </lineage>
</organism>
<accession>A0A1G7WV30</accession>
<keyword evidence="7" id="KW-1185">Reference proteome</keyword>
<evidence type="ECO:0000256" key="5">
    <source>
        <dbReference type="SAM" id="Phobius"/>
    </source>
</evidence>
<dbReference type="RefSeq" id="WP_091254751.1">
    <property type="nucleotide sequence ID" value="NZ_FNDB01000002.1"/>
</dbReference>
<gene>
    <name evidence="6" type="ORF">SAMN04488062_10242</name>
</gene>
<dbReference type="InterPro" id="IPR050739">
    <property type="entry name" value="MFP"/>
</dbReference>
<dbReference type="OrthoDB" id="7057889at2"/>
<feature type="transmembrane region" description="Helical" evidence="5">
    <location>
        <begin position="29"/>
        <end position="48"/>
    </location>
</feature>
<keyword evidence="2 5" id="KW-0812">Transmembrane</keyword>
<dbReference type="Gene3D" id="1.10.287.470">
    <property type="entry name" value="Helix hairpin bin"/>
    <property type="match status" value="1"/>
</dbReference>
<evidence type="ECO:0000256" key="4">
    <source>
        <dbReference type="ARBA" id="ARBA00023136"/>
    </source>
</evidence>
<dbReference type="STRING" id="178355.SAMN04488062_10242"/>
<comment type="subcellular location">
    <subcellularLocation>
        <location evidence="1">Membrane</location>
        <topology evidence="1">Single-pass membrane protein</topology>
    </subcellularLocation>
</comment>
<protein>
    <submittedName>
        <fullName evidence="6">HlyD family secretion protein</fullName>
    </submittedName>
</protein>
<evidence type="ECO:0000313" key="6">
    <source>
        <dbReference type="EMBL" id="SDG75793.1"/>
    </source>
</evidence>
<name>A0A1G7WV30_9FLAO</name>
<dbReference type="PANTHER" id="PTHR30386">
    <property type="entry name" value="MEMBRANE FUSION SUBUNIT OF EMRAB-TOLC MULTIDRUG EFFLUX PUMP"/>
    <property type="match status" value="1"/>
</dbReference>
<proteinExistence type="predicted"/>
<dbReference type="EMBL" id="FNDB01000002">
    <property type="protein sequence ID" value="SDG75793.1"/>
    <property type="molecule type" value="Genomic_DNA"/>
</dbReference>
<dbReference type="PANTHER" id="PTHR30386:SF26">
    <property type="entry name" value="TRANSPORT PROTEIN COMB"/>
    <property type="match status" value="1"/>
</dbReference>
<evidence type="ECO:0000313" key="7">
    <source>
        <dbReference type="Proteomes" id="UP000199274"/>
    </source>
</evidence>
<sequence>MADNNTTFELRSEEVQDILTRVPHWMIRWGTVLIFTIILMLCFVSWFVKYPDIVSTEIIITTIIPPEKLVARTSGRIETILVQDKSIVKENTSLAIIQNTAEYKDVFLLKSILEDHSQGNEFDFEKLKNVQLGDIESAFALFHSAYIANELNTNLQPFQVERNAQSSESIQIRERLNLLQQQKTINESELQLQKSNVNRYETLFEKGVISAQDFESKKLGYLQAEKSYKNLLSSISQLKSSLIENERTSKSTKINGTKEEVNLESSKMQSFYQLEKVIKDWELAYVLKSSLPGKVSFLQIWTENQTINAGDNVFSIIPTLEKGYIGKLKAPALNSGKIKIGQVVNIRLSNFPDREFGMLKGKIKNISLTPDSAGNLLIDVALSQKLETSYHKIIPFQQEMKGSAEIVTEDLRLTERLLYQFRDIFRR</sequence>
<dbReference type="PRINTS" id="PR01490">
    <property type="entry name" value="RTXTOXIND"/>
</dbReference>
<keyword evidence="4 5" id="KW-0472">Membrane</keyword>
<evidence type="ECO:0000256" key="3">
    <source>
        <dbReference type="ARBA" id="ARBA00022989"/>
    </source>
</evidence>